<evidence type="ECO:0000256" key="1">
    <source>
        <dbReference type="ARBA" id="ARBA00023015"/>
    </source>
</evidence>
<dbReference type="Gene3D" id="1.10.10.10">
    <property type="entry name" value="Winged helix-like DNA-binding domain superfamily/Winged helix DNA-binding domain"/>
    <property type="match status" value="1"/>
</dbReference>
<evidence type="ECO:0000313" key="5">
    <source>
        <dbReference type="EMBL" id="MEN0641646.1"/>
    </source>
</evidence>
<reference evidence="5 6" key="1">
    <citation type="submission" date="2024-03" db="EMBL/GenBank/DDBJ databases">
        <title>Bacilli Hybrid Assemblies.</title>
        <authorList>
            <person name="Kovac J."/>
        </authorList>
    </citation>
    <scope>NUCLEOTIDE SEQUENCE [LARGE SCALE GENOMIC DNA]</scope>
    <source>
        <strain evidence="5 6">FSL R7-0666</strain>
    </source>
</reference>
<gene>
    <name evidence="5" type="ORF">MKY91_00425</name>
</gene>
<keyword evidence="1" id="KW-0805">Transcription regulation</keyword>
<evidence type="ECO:0000256" key="2">
    <source>
        <dbReference type="ARBA" id="ARBA00023125"/>
    </source>
</evidence>
<comment type="caution">
    <text evidence="5">The sequence shown here is derived from an EMBL/GenBank/DDBJ whole genome shotgun (WGS) entry which is preliminary data.</text>
</comment>
<dbReference type="PANTHER" id="PTHR30154">
    <property type="entry name" value="LEUCINE-RESPONSIVE REGULATORY PROTEIN"/>
    <property type="match status" value="1"/>
</dbReference>
<proteinExistence type="predicted"/>
<protein>
    <submittedName>
        <fullName evidence="5">Lrp/AsnC family transcriptional regulator</fullName>
    </submittedName>
</protein>
<dbReference type="SMART" id="SM00344">
    <property type="entry name" value="HTH_ASNC"/>
    <property type="match status" value="1"/>
</dbReference>
<keyword evidence="3" id="KW-0804">Transcription</keyword>
<evidence type="ECO:0000313" key="6">
    <source>
        <dbReference type="Proteomes" id="UP001418796"/>
    </source>
</evidence>
<dbReference type="PANTHER" id="PTHR30154:SF53">
    <property type="entry name" value="HTH-TYPE TRANSCRIPTIONAL REGULATOR LRPC"/>
    <property type="match status" value="1"/>
</dbReference>
<dbReference type="InterPro" id="IPR036390">
    <property type="entry name" value="WH_DNA-bd_sf"/>
</dbReference>
<dbReference type="InterPro" id="IPR019887">
    <property type="entry name" value="Tscrpt_reg_AsnC/Lrp_C"/>
</dbReference>
<dbReference type="InterPro" id="IPR036388">
    <property type="entry name" value="WH-like_DNA-bd_sf"/>
</dbReference>
<sequence length="148" mass="16519">MDQIDRKIIAAIQEDSRITVSELSKLLSLSRPSTAERLTRLREKGVIEAYTARISLPAIGKEMMLIIQVAGLKVSIQEFEAMIQKDEAIIECHRVTGEVSYFLKAAVADMQAMTMLIDRLIPYGTINTSTVLNSPVPFRIISPAQKEK</sequence>
<dbReference type="Pfam" id="PF01037">
    <property type="entry name" value="AsnC_trans_reg"/>
    <property type="match status" value="1"/>
</dbReference>
<dbReference type="EMBL" id="JBCITK010000001">
    <property type="protein sequence ID" value="MEN0641646.1"/>
    <property type="molecule type" value="Genomic_DNA"/>
</dbReference>
<keyword evidence="2" id="KW-0238">DNA-binding</keyword>
<evidence type="ECO:0000256" key="3">
    <source>
        <dbReference type="ARBA" id="ARBA00023163"/>
    </source>
</evidence>
<dbReference type="PRINTS" id="PR00033">
    <property type="entry name" value="HTHASNC"/>
</dbReference>
<dbReference type="InterPro" id="IPR019888">
    <property type="entry name" value="Tscrpt_reg_AsnC-like"/>
</dbReference>
<dbReference type="InterPro" id="IPR000485">
    <property type="entry name" value="AsnC-type_HTH_dom"/>
</dbReference>
<dbReference type="RefSeq" id="WP_343128899.1">
    <property type="nucleotide sequence ID" value="NZ_JBCITK010000001.1"/>
</dbReference>
<dbReference type="InterPro" id="IPR011008">
    <property type="entry name" value="Dimeric_a/b-barrel"/>
</dbReference>
<dbReference type="PROSITE" id="PS50956">
    <property type="entry name" value="HTH_ASNC_2"/>
    <property type="match status" value="1"/>
</dbReference>
<evidence type="ECO:0000259" key="4">
    <source>
        <dbReference type="PROSITE" id="PS50956"/>
    </source>
</evidence>
<dbReference type="Proteomes" id="UP001418796">
    <property type="component" value="Unassembled WGS sequence"/>
</dbReference>
<dbReference type="SUPFAM" id="SSF46785">
    <property type="entry name" value="Winged helix' DNA-binding domain"/>
    <property type="match status" value="1"/>
</dbReference>
<dbReference type="Gene3D" id="3.30.70.920">
    <property type="match status" value="1"/>
</dbReference>
<dbReference type="SUPFAM" id="SSF54909">
    <property type="entry name" value="Dimeric alpha+beta barrel"/>
    <property type="match status" value="1"/>
</dbReference>
<organism evidence="5 6">
    <name type="scientific">Alkalicoccobacillus gibsonii</name>
    <dbReference type="NCBI Taxonomy" id="79881"/>
    <lineage>
        <taxon>Bacteria</taxon>
        <taxon>Bacillati</taxon>
        <taxon>Bacillota</taxon>
        <taxon>Bacilli</taxon>
        <taxon>Bacillales</taxon>
        <taxon>Bacillaceae</taxon>
        <taxon>Alkalicoccobacillus</taxon>
    </lineage>
</organism>
<accession>A0ABU9VCM4</accession>
<keyword evidence="6" id="KW-1185">Reference proteome</keyword>
<name>A0ABU9VCM4_9BACI</name>
<feature type="domain" description="HTH asnC-type" evidence="4">
    <location>
        <begin position="1"/>
        <end position="62"/>
    </location>
</feature>
<dbReference type="Pfam" id="PF13412">
    <property type="entry name" value="HTH_24"/>
    <property type="match status" value="1"/>
</dbReference>